<keyword evidence="2" id="KW-1185">Reference proteome</keyword>
<name>A0ACC1HIT6_9FUNG</name>
<evidence type="ECO:0000313" key="2">
    <source>
        <dbReference type="Proteomes" id="UP001145114"/>
    </source>
</evidence>
<feature type="non-terminal residue" evidence="1">
    <location>
        <position position="170"/>
    </location>
</feature>
<dbReference type="Proteomes" id="UP001145114">
    <property type="component" value="Unassembled WGS sequence"/>
</dbReference>
<reference evidence="1" key="1">
    <citation type="submission" date="2022-06" db="EMBL/GenBank/DDBJ databases">
        <title>Phylogenomic reconstructions and comparative analyses of Kickxellomycotina fungi.</title>
        <authorList>
            <person name="Reynolds N.K."/>
            <person name="Stajich J.E."/>
            <person name="Barry K."/>
            <person name="Grigoriev I.V."/>
            <person name="Crous P."/>
            <person name="Smith M.E."/>
        </authorList>
    </citation>
    <scope>NUCLEOTIDE SEQUENCE</scope>
    <source>
        <strain evidence="1">RSA 2271</strain>
    </source>
</reference>
<proteinExistence type="predicted"/>
<comment type="caution">
    <text evidence="1">The sequence shown here is derived from an EMBL/GenBank/DDBJ whole genome shotgun (WGS) entry which is preliminary data.</text>
</comment>
<feature type="non-terminal residue" evidence="1">
    <location>
        <position position="1"/>
    </location>
</feature>
<organism evidence="1 2">
    <name type="scientific">Spiromyces aspiralis</name>
    <dbReference type="NCBI Taxonomy" id="68401"/>
    <lineage>
        <taxon>Eukaryota</taxon>
        <taxon>Fungi</taxon>
        <taxon>Fungi incertae sedis</taxon>
        <taxon>Zoopagomycota</taxon>
        <taxon>Kickxellomycotina</taxon>
        <taxon>Kickxellomycetes</taxon>
        <taxon>Kickxellales</taxon>
        <taxon>Kickxellaceae</taxon>
        <taxon>Spiromyces</taxon>
    </lineage>
</organism>
<gene>
    <name evidence="1" type="primary">CBX1</name>
    <name evidence="1" type="ORF">EV182_008113</name>
</gene>
<dbReference type="EMBL" id="JAMZIH010004034">
    <property type="protein sequence ID" value="KAJ1676483.1"/>
    <property type="molecule type" value="Genomic_DNA"/>
</dbReference>
<sequence length="170" mass="18340">ATNPFKTTTSVDMQIDENAPSINIHGGAEAPSAKPRNTVPEATPAGGSANGDTNGEAKDGDDDLNGHGEARDAMRADGGDEEKEEEGSGVEDLGEGHDGEEKLGDDEGEDEYTVEKILDDGEDDDGNKLYLIKWLGYPDSENTWEPMENIPEDLITEYESKKKKTKPKKS</sequence>
<evidence type="ECO:0000313" key="1">
    <source>
        <dbReference type="EMBL" id="KAJ1676483.1"/>
    </source>
</evidence>
<protein>
    <submittedName>
        <fullName evidence="1">Chromobox protein 1</fullName>
    </submittedName>
</protein>
<accession>A0ACC1HIT6</accession>